<keyword evidence="3" id="KW-0949">S-adenosyl-L-methionine</keyword>
<proteinExistence type="predicted"/>
<dbReference type="Proteomes" id="UP000177396">
    <property type="component" value="Unassembled WGS sequence"/>
</dbReference>
<dbReference type="AlphaFoldDB" id="A0A1F5YM80"/>
<sequence>MDETVSFNDSKYQSRHPLKRFFLKIFTGKITGLVRQIIPANILDAGCGEGYMAKEILSVMPSLDYTGIDLSKQALKKAQKRVPDVIFIKGSLNSLPFKNNSFDLVICLEVLEHLNNPGEGLKELFRVTDKICLISVPDEPLFSLLRFISGQDILKLGKHHQHRNFWNSKTFTSFVQTRFKKISIVKSVPWLICQAYK</sequence>
<dbReference type="PANTHER" id="PTHR43464">
    <property type="entry name" value="METHYLTRANSFERASE"/>
    <property type="match status" value="1"/>
</dbReference>
<evidence type="ECO:0000256" key="2">
    <source>
        <dbReference type="ARBA" id="ARBA00022679"/>
    </source>
</evidence>
<evidence type="ECO:0000259" key="4">
    <source>
        <dbReference type="Pfam" id="PF08241"/>
    </source>
</evidence>
<dbReference type="InterPro" id="IPR029063">
    <property type="entry name" value="SAM-dependent_MTases_sf"/>
</dbReference>
<dbReference type="Pfam" id="PF08241">
    <property type="entry name" value="Methyltransf_11"/>
    <property type="match status" value="1"/>
</dbReference>
<dbReference type="GO" id="GO:0032259">
    <property type="term" value="P:methylation"/>
    <property type="evidence" value="ECO:0007669"/>
    <property type="project" value="UniProtKB-KW"/>
</dbReference>
<dbReference type="InterPro" id="IPR013216">
    <property type="entry name" value="Methyltransf_11"/>
</dbReference>
<dbReference type="EMBL" id="MFJB01000003">
    <property type="protein sequence ID" value="OGG00992.1"/>
    <property type="molecule type" value="Genomic_DNA"/>
</dbReference>
<feature type="domain" description="Methyltransferase type 11" evidence="4">
    <location>
        <begin position="43"/>
        <end position="128"/>
    </location>
</feature>
<evidence type="ECO:0000313" key="6">
    <source>
        <dbReference type="Proteomes" id="UP000177396"/>
    </source>
</evidence>
<dbReference type="Gene3D" id="3.40.50.150">
    <property type="entry name" value="Vaccinia Virus protein VP39"/>
    <property type="match status" value="1"/>
</dbReference>
<evidence type="ECO:0000256" key="1">
    <source>
        <dbReference type="ARBA" id="ARBA00022603"/>
    </source>
</evidence>
<organism evidence="5 6">
    <name type="scientific">Candidatus Gottesmanbacteria bacterium RBG_16_38_7b</name>
    <dbReference type="NCBI Taxonomy" id="1798372"/>
    <lineage>
        <taxon>Bacteria</taxon>
        <taxon>Candidatus Gottesmaniibacteriota</taxon>
    </lineage>
</organism>
<accession>A0A1F5YM80</accession>
<dbReference type="SUPFAM" id="SSF53335">
    <property type="entry name" value="S-adenosyl-L-methionine-dependent methyltransferases"/>
    <property type="match status" value="1"/>
</dbReference>
<evidence type="ECO:0000256" key="3">
    <source>
        <dbReference type="ARBA" id="ARBA00022691"/>
    </source>
</evidence>
<dbReference type="GO" id="GO:0008757">
    <property type="term" value="F:S-adenosylmethionine-dependent methyltransferase activity"/>
    <property type="evidence" value="ECO:0007669"/>
    <property type="project" value="InterPro"/>
</dbReference>
<keyword evidence="1" id="KW-0489">Methyltransferase</keyword>
<evidence type="ECO:0000313" key="5">
    <source>
        <dbReference type="EMBL" id="OGG00992.1"/>
    </source>
</evidence>
<reference evidence="5 6" key="1">
    <citation type="journal article" date="2016" name="Nat. Commun.">
        <title>Thousands of microbial genomes shed light on interconnected biogeochemical processes in an aquifer system.</title>
        <authorList>
            <person name="Anantharaman K."/>
            <person name="Brown C.T."/>
            <person name="Hug L.A."/>
            <person name="Sharon I."/>
            <person name="Castelle C.J."/>
            <person name="Probst A.J."/>
            <person name="Thomas B.C."/>
            <person name="Singh A."/>
            <person name="Wilkins M.J."/>
            <person name="Karaoz U."/>
            <person name="Brodie E.L."/>
            <person name="Williams K.H."/>
            <person name="Hubbard S.S."/>
            <person name="Banfield J.F."/>
        </authorList>
    </citation>
    <scope>NUCLEOTIDE SEQUENCE [LARGE SCALE GENOMIC DNA]</scope>
</reference>
<name>A0A1F5YM80_9BACT</name>
<dbReference type="CDD" id="cd02440">
    <property type="entry name" value="AdoMet_MTases"/>
    <property type="match status" value="1"/>
</dbReference>
<gene>
    <name evidence="5" type="ORF">A2153_05990</name>
</gene>
<dbReference type="PANTHER" id="PTHR43464:SF19">
    <property type="entry name" value="UBIQUINONE BIOSYNTHESIS O-METHYLTRANSFERASE, MITOCHONDRIAL"/>
    <property type="match status" value="1"/>
</dbReference>
<protein>
    <recommendedName>
        <fullName evidence="4">Methyltransferase type 11 domain-containing protein</fullName>
    </recommendedName>
</protein>
<keyword evidence="2" id="KW-0808">Transferase</keyword>
<comment type="caution">
    <text evidence="5">The sequence shown here is derived from an EMBL/GenBank/DDBJ whole genome shotgun (WGS) entry which is preliminary data.</text>
</comment>